<proteinExistence type="predicted"/>
<evidence type="ECO:0000313" key="2">
    <source>
        <dbReference type="EMBL" id="JAH48242.1"/>
    </source>
</evidence>
<accession>A0A0E9T493</accession>
<name>A0A0E9T493_ANGAN</name>
<evidence type="ECO:0000256" key="1">
    <source>
        <dbReference type="SAM" id="MobiDB-lite"/>
    </source>
</evidence>
<reference evidence="2" key="2">
    <citation type="journal article" date="2015" name="Fish Shellfish Immunol.">
        <title>Early steps in the European eel (Anguilla anguilla)-Vibrio vulnificus interaction in the gills: Role of the RtxA13 toxin.</title>
        <authorList>
            <person name="Callol A."/>
            <person name="Pajuelo D."/>
            <person name="Ebbesson L."/>
            <person name="Teles M."/>
            <person name="MacKenzie S."/>
            <person name="Amaro C."/>
        </authorList>
    </citation>
    <scope>NUCLEOTIDE SEQUENCE</scope>
</reference>
<dbReference type="AlphaFoldDB" id="A0A0E9T493"/>
<sequence length="96" mass="11252">MKRQKCAKSWKRGRRLKKKRRERRNLRRMLGGAPSKEVMEAKKEIKKVNGEQKEAKIENPKGNVHPGGVTAEKLFKMMKDQSMSVIIMDARSRRVF</sequence>
<reference evidence="2" key="1">
    <citation type="submission" date="2014-11" db="EMBL/GenBank/DDBJ databases">
        <authorList>
            <person name="Amaro Gonzalez C."/>
        </authorList>
    </citation>
    <scope>NUCLEOTIDE SEQUENCE</scope>
</reference>
<protein>
    <submittedName>
        <fullName evidence="2">Uncharacterized protein</fullName>
    </submittedName>
</protein>
<dbReference type="EMBL" id="GBXM01060335">
    <property type="protein sequence ID" value="JAH48242.1"/>
    <property type="molecule type" value="Transcribed_RNA"/>
</dbReference>
<feature type="region of interest" description="Disordered" evidence="1">
    <location>
        <begin position="1"/>
        <end position="25"/>
    </location>
</feature>
<organism evidence="2">
    <name type="scientific">Anguilla anguilla</name>
    <name type="common">European freshwater eel</name>
    <name type="synonym">Muraena anguilla</name>
    <dbReference type="NCBI Taxonomy" id="7936"/>
    <lineage>
        <taxon>Eukaryota</taxon>
        <taxon>Metazoa</taxon>
        <taxon>Chordata</taxon>
        <taxon>Craniata</taxon>
        <taxon>Vertebrata</taxon>
        <taxon>Euteleostomi</taxon>
        <taxon>Actinopterygii</taxon>
        <taxon>Neopterygii</taxon>
        <taxon>Teleostei</taxon>
        <taxon>Anguilliformes</taxon>
        <taxon>Anguillidae</taxon>
        <taxon>Anguilla</taxon>
    </lineage>
</organism>